<accession>A0A8J7PHY5</accession>
<comment type="caution">
    <text evidence="8">The sequence shown here is derived from an EMBL/GenBank/DDBJ whole genome shotgun (WGS) entry which is preliminary data.</text>
</comment>
<dbReference type="Gene3D" id="1.20.1600.10">
    <property type="entry name" value="Outer membrane efflux proteins (OEP)"/>
    <property type="match status" value="1"/>
</dbReference>
<evidence type="ECO:0000256" key="3">
    <source>
        <dbReference type="ARBA" id="ARBA00022448"/>
    </source>
</evidence>
<dbReference type="NCBIfam" id="TIGR01844">
    <property type="entry name" value="type_I_sec_TolC"/>
    <property type="match status" value="1"/>
</dbReference>
<keyword evidence="4" id="KW-1134">Transmembrane beta strand</keyword>
<dbReference type="InterPro" id="IPR051906">
    <property type="entry name" value="TolC-like"/>
</dbReference>
<sequence length="505" mass="55256">MKNTFFALSLGCSLMMIDFVEAKTSSTEAPVVKPKSIPSKMGTAKLSKVKTYPKLKADSMTTEHPFMQALIQAYTSNPELKAKVKEQNALAEELPKAYAGWRPSINGTAMAAYNKGTNQIEKITSSSHPKTAGLEVRQNVFEGGKTLANTTYAENLILAGNASFTAIEQSILLKAIQAYLDLWARRQELEINRTSVRFFEFSLEQAKARADVGEIGLTEIAEAEFSYSGALADFISAEAEVQNATATYIKVIGHQPPKELVLPSDIAERVTLPSSLEELKKLSTDGNPTLQQAVFDAKSAEAGIDIATADLMPKVDVVGDAGRQLNSRRRTRTHEIAARVEVKIPIYQGGSEWASIRASHQTAAQKAIGVRTVRRQVIENAIQVWETRYASKGRIKRLETQIKAGETRIEGTRQESLVGERTFLDVLYAQKDVVNARIGFVRATSDFLSSGYQILGAMGNLSAALLKLPVQKHNVNGYAEEVSGHYIGWGDVPSREEIRDAAGTD</sequence>
<evidence type="ECO:0000256" key="1">
    <source>
        <dbReference type="ARBA" id="ARBA00004442"/>
    </source>
</evidence>
<keyword evidence="3" id="KW-0813">Transport</keyword>
<evidence type="ECO:0000256" key="5">
    <source>
        <dbReference type="ARBA" id="ARBA00022692"/>
    </source>
</evidence>
<name>A0A8J7PHY5_9PROT</name>
<organism evidence="8 9">
    <name type="scientific">Candidatus Paracaedimonas acanthamoebae</name>
    <dbReference type="NCBI Taxonomy" id="244581"/>
    <lineage>
        <taxon>Bacteria</taxon>
        <taxon>Pseudomonadati</taxon>
        <taxon>Pseudomonadota</taxon>
        <taxon>Alphaproteobacteria</taxon>
        <taxon>Holosporales</taxon>
        <taxon>Caedimonadaceae</taxon>
        <taxon>Candidatus Paracaedimonas</taxon>
    </lineage>
</organism>
<dbReference type="PANTHER" id="PTHR30026:SF22">
    <property type="entry name" value="OUTER MEMBRANE EFFLUX PROTEIN"/>
    <property type="match status" value="1"/>
</dbReference>
<evidence type="ECO:0000256" key="4">
    <source>
        <dbReference type="ARBA" id="ARBA00022452"/>
    </source>
</evidence>
<evidence type="ECO:0000256" key="7">
    <source>
        <dbReference type="ARBA" id="ARBA00023237"/>
    </source>
</evidence>
<reference evidence="8" key="1">
    <citation type="submission" date="2021-02" db="EMBL/GenBank/DDBJ databases">
        <title>Thiocyanate and organic carbon inputs drive convergent selection for specific autotrophic Afipia and Thiobacillus strains within complex microbiomes.</title>
        <authorList>
            <person name="Huddy R.J."/>
            <person name="Sachdeva R."/>
            <person name="Kadzinga F."/>
            <person name="Kantor R.S."/>
            <person name="Harrison S.T.L."/>
            <person name="Banfield J.F."/>
        </authorList>
    </citation>
    <scope>NUCLEOTIDE SEQUENCE</scope>
    <source>
        <strain evidence="8">SCN18_10_11_15_R4_P_38_20</strain>
    </source>
</reference>
<dbReference type="GO" id="GO:0015288">
    <property type="term" value="F:porin activity"/>
    <property type="evidence" value="ECO:0007669"/>
    <property type="project" value="TreeGrafter"/>
</dbReference>
<evidence type="ECO:0000313" key="8">
    <source>
        <dbReference type="EMBL" id="MBN9412415.1"/>
    </source>
</evidence>
<dbReference type="GO" id="GO:0015562">
    <property type="term" value="F:efflux transmembrane transporter activity"/>
    <property type="evidence" value="ECO:0007669"/>
    <property type="project" value="InterPro"/>
</dbReference>
<dbReference type="Pfam" id="PF02321">
    <property type="entry name" value="OEP"/>
    <property type="match status" value="2"/>
</dbReference>
<dbReference type="Proteomes" id="UP000664414">
    <property type="component" value="Unassembled WGS sequence"/>
</dbReference>
<dbReference type="AlphaFoldDB" id="A0A8J7PHY5"/>
<comment type="similarity">
    <text evidence="2">Belongs to the outer membrane factor (OMF) (TC 1.B.17) family.</text>
</comment>
<evidence type="ECO:0000256" key="2">
    <source>
        <dbReference type="ARBA" id="ARBA00007613"/>
    </source>
</evidence>
<gene>
    <name evidence="8" type="ORF">J0H12_00615</name>
</gene>
<evidence type="ECO:0000256" key="6">
    <source>
        <dbReference type="ARBA" id="ARBA00023136"/>
    </source>
</evidence>
<dbReference type="SUPFAM" id="SSF56954">
    <property type="entry name" value="Outer membrane efflux proteins (OEP)"/>
    <property type="match status" value="1"/>
</dbReference>
<evidence type="ECO:0000313" key="9">
    <source>
        <dbReference type="Proteomes" id="UP000664414"/>
    </source>
</evidence>
<comment type="subcellular location">
    <subcellularLocation>
        <location evidence="1">Cell outer membrane</location>
    </subcellularLocation>
</comment>
<protein>
    <submittedName>
        <fullName evidence="8">TolC family outer membrane protein</fullName>
    </submittedName>
</protein>
<proteinExistence type="inferred from homology"/>
<dbReference type="InterPro" id="IPR010130">
    <property type="entry name" value="T1SS_OMP_TolC"/>
</dbReference>
<dbReference type="PANTHER" id="PTHR30026">
    <property type="entry name" value="OUTER MEMBRANE PROTEIN TOLC"/>
    <property type="match status" value="1"/>
</dbReference>
<keyword evidence="6" id="KW-0472">Membrane</keyword>
<dbReference type="GO" id="GO:0009279">
    <property type="term" value="C:cell outer membrane"/>
    <property type="evidence" value="ECO:0007669"/>
    <property type="project" value="UniProtKB-SubCell"/>
</dbReference>
<dbReference type="GO" id="GO:1990281">
    <property type="term" value="C:efflux pump complex"/>
    <property type="evidence" value="ECO:0007669"/>
    <property type="project" value="TreeGrafter"/>
</dbReference>
<dbReference type="InterPro" id="IPR003423">
    <property type="entry name" value="OMP_efflux"/>
</dbReference>
<keyword evidence="7" id="KW-0998">Cell outer membrane</keyword>
<keyword evidence="5" id="KW-0812">Transmembrane</keyword>
<dbReference type="EMBL" id="JAFKGL010000010">
    <property type="protein sequence ID" value="MBN9412415.1"/>
    <property type="molecule type" value="Genomic_DNA"/>
</dbReference>